<keyword evidence="3" id="KW-1185">Reference proteome</keyword>
<accession>A0ABW3Z2K2</accession>
<evidence type="ECO:0000256" key="1">
    <source>
        <dbReference type="SAM" id="MobiDB-lite"/>
    </source>
</evidence>
<organism evidence="2 3">
    <name type="scientific">Methylopila musalis</name>
    <dbReference type="NCBI Taxonomy" id="1134781"/>
    <lineage>
        <taxon>Bacteria</taxon>
        <taxon>Pseudomonadati</taxon>
        <taxon>Pseudomonadota</taxon>
        <taxon>Alphaproteobacteria</taxon>
        <taxon>Hyphomicrobiales</taxon>
        <taxon>Methylopilaceae</taxon>
        <taxon>Methylopila</taxon>
    </lineage>
</organism>
<dbReference type="Proteomes" id="UP001597171">
    <property type="component" value="Unassembled WGS sequence"/>
</dbReference>
<proteinExistence type="predicted"/>
<keyword evidence="2" id="KW-0378">Hydrolase</keyword>
<reference evidence="3" key="1">
    <citation type="journal article" date="2019" name="Int. J. Syst. Evol. Microbiol.">
        <title>The Global Catalogue of Microorganisms (GCM) 10K type strain sequencing project: providing services to taxonomists for standard genome sequencing and annotation.</title>
        <authorList>
            <consortium name="The Broad Institute Genomics Platform"/>
            <consortium name="The Broad Institute Genome Sequencing Center for Infectious Disease"/>
            <person name="Wu L."/>
            <person name="Ma J."/>
        </authorList>
    </citation>
    <scope>NUCLEOTIDE SEQUENCE [LARGE SCALE GENOMIC DNA]</scope>
    <source>
        <strain evidence="3">CCUG 61696</strain>
    </source>
</reference>
<feature type="region of interest" description="Disordered" evidence="1">
    <location>
        <begin position="1"/>
        <end position="81"/>
    </location>
</feature>
<keyword evidence="2" id="KW-0121">Carboxypeptidase</keyword>
<evidence type="ECO:0000313" key="3">
    <source>
        <dbReference type="Proteomes" id="UP001597171"/>
    </source>
</evidence>
<feature type="compositionally biased region" description="Basic and acidic residues" evidence="1">
    <location>
        <begin position="28"/>
        <end position="38"/>
    </location>
</feature>
<feature type="non-terminal residue" evidence="2">
    <location>
        <position position="1"/>
    </location>
</feature>
<sequence length="81" mass="7870">VRPGAAQTKSLRADAPKKKAAAKPAKAAAKDGRVKVELTPKSGAKPAAKPGTKTLGAGATAPQPLSGSIGRNAQPAGASAF</sequence>
<dbReference type="GO" id="GO:0004180">
    <property type="term" value="F:carboxypeptidase activity"/>
    <property type="evidence" value="ECO:0007669"/>
    <property type="project" value="UniProtKB-KW"/>
</dbReference>
<protein>
    <submittedName>
        <fullName evidence="2">D-alanyl-D-alanine carboxypeptidase</fullName>
    </submittedName>
</protein>
<evidence type="ECO:0000313" key="2">
    <source>
        <dbReference type="EMBL" id="MFD1330495.1"/>
    </source>
</evidence>
<comment type="caution">
    <text evidence="2">The sequence shown here is derived from an EMBL/GenBank/DDBJ whole genome shotgun (WGS) entry which is preliminary data.</text>
</comment>
<gene>
    <name evidence="2" type="ORF">ACFQ4O_00580</name>
</gene>
<dbReference type="EMBL" id="JBHTMX010000001">
    <property type="protein sequence ID" value="MFD1330495.1"/>
    <property type="molecule type" value="Genomic_DNA"/>
</dbReference>
<name>A0ABW3Z2K2_9HYPH</name>
<keyword evidence="2" id="KW-0645">Protease</keyword>